<dbReference type="Proteomes" id="UP000789901">
    <property type="component" value="Unassembled WGS sequence"/>
</dbReference>
<comment type="caution">
    <text evidence="1">The sequence shown here is derived from an EMBL/GenBank/DDBJ whole genome shotgun (WGS) entry which is preliminary data.</text>
</comment>
<evidence type="ECO:0000313" key="2">
    <source>
        <dbReference type="Proteomes" id="UP000789901"/>
    </source>
</evidence>
<organism evidence="1 2">
    <name type="scientific">Gigaspora margarita</name>
    <dbReference type="NCBI Taxonomy" id="4874"/>
    <lineage>
        <taxon>Eukaryota</taxon>
        <taxon>Fungi</taxon>
        <taxon>Fungi incertae sedis</taxon>
        <taxon>Mucoromycota</taxon>
        <taxon>Glomeromycotina</taxon>
        <taxon>Glomeromycetes</taxon>
        <taxon>Diversisporales</taxon>
        <taxon>Gigasporaceae</taxon>
        <taxon>Gigaspora</taxon>
    </lineage>
</organism>
<feature type="non-terminal residue" evidence="1">
    <location>
        <position position="1"/>
    </location>
</feature>
<reference evidence="1 2" key="1">
    <citation type="submission" date="2021-06" db="EMBL/GenBank/DDBJ databases">
        <authorList>
            <person name="Kallberg Y."/>
            <person name="Tangrot J."/>
            <person name="Rosling A."/>
        </authorList>
    </citation>
    <scope>NUCLEOTIDE SEQUENCE [LARGE SCALE GENOMIC DNA]</scope>
    <source>
        <strain evidence="1 2">120-4 pot B 10/14</strain>
    </source>
</reference>
<proteinExistence type="predicted"/>
<gene>
    <name evidence="1" type="ORF">GMARGA_LOCUS38065</name>
</gene>
<feature type="non-terminal residue" evidence="1">
    <location>
        <position position="73"/>
    </location>
</feature>
<protein>
    <submittedName>
        <fullName evidence="1">883_t:CDS:1</fullName>
    </submittedName>
</protein>
<keyword evidence="2" id="KW-1185">Reference proteome</keyword>
<evidence type="ECO:0000313" key="1">
    <source>
        <dbReference type="EMBL" id="CAG8846236.1"/>
    </source>
</evidence>
<sequence>SHIKEGYERGASIIGGKNANNRGSKLLEIQDLPFPSSYELFVRRSEAIGKKGIRLVIKVLSNRGVRKPIGDTI</sequence>
<dbReference type="EMBL" id="CAJVQB010082626">
    <property type="protein sequence ID" value="CAG8846236.1"/>
    <property type="molecule type" value="Genomic_DNA"/>
</dbReference>
<accession>A0ABN7X292</accession>
<name>A0ABN7X292_GIGMA</name>